<organism evidence="1 2">
    <name type="scientific">Violaceomyces palustris</name>
    <dbReference type="NCBI Taxonomy" id="1673888"/>
    <lineage>
        <taxon>Eukaryota</taxon>
        <taxon>Fungi</taxon>
        <taxon>Dikarya</taxon>
        <taxon>Basidiomycota</taxon>
        <taxon>Ustilaginomycotina</taxon>
        <taxon>Ustilaginomycetes</taxon>
        <taxon>Violaceomycetales</taxon>
        <taxon>Violaceomycetaceae</taxon>
        <taxon>Violaceomyces</taxon>
    </lineage>
</organism>
<dbReference type="EMBL" id="KZ819779">
    <property type="protein sequence ID" value="PWN52395.1"/>
    <property type="molecule type" value="Genomic_DNA"/>
</dbReference>
<accession>A0ACD0P306</accession>
<dbReference type="Proteomes" id="UP000245626">
    <property type="component" value="Unassembled WGS sequence"/>
</dbReference>
<protein>
    <submittedName>
        <fullName evidence="1">Uncharacterized protein</fullName>
    </submittedName>
</protein>
<proteinExistence type="predicted"/>
<evidence type="ECO:0000313" key="2">
    <source>
        <dbReference type="Proteomes" id="UP000245626"/>
    </source>
</evidence>
<evidence type="ECO:0000313" key="1">
    <source>
        <dbReference type="EMBL" id="PWN52395.1"/>
    </source>
</evidence>
<reference evidence="1 2" key="1">
    <citation type="journal article" date="2018" name="Mol. Biol. Evol.">
        <title>Broad Genomic Sampling Reveals a Smut Pathogenic Ancestry of the Fungal Clade Ustilaginomycotina.</title>
        <authorList>
            <person name="Kijpornyongpan T."/>
            <person name="Mondo S.J."/>
            <person name="Barry K."/>
            <person name="Sandor L."/>
            <person name="Lee J."/>
            <person name="Lipzen A."/>
            <person name="Pangilinan J."/>
            <person name="LaButti K."/>
            <person name="Hainaut M."/>
            <person name="Henrissat B."/>
            <person name="Grigoriev I.V."/>
            <person name="Spatafora J.W."/>
            <person name="Aime M.C."/>
        </authorList>
    </citation>
    <scope>NUCLEOTIDE SEQUENCE [LARGE SCALE GENOMIC DNA]</scope>
    <source>
        <strain evidence="1 2">SA 807</strain>
    </source>
</reference>
<name>A0ACD0P306_9BASI</name>
<sequence>MMNNKDSQVPAPRRPSNHECTGFLLGFLPWPWLRDPSKFARIVVPHQSFPPPRAPDGVASRAKHSGFDLRTHTHTHTHTHASTYKEQEEGGENFLRPFPLSGFLSDNPPPLIFLLPFFSSSPPSPKRVMLAG</sequence>
<gene>
    <name evidence="1" type="ORF">IE53DRAFT_285877</name>
</gene>
<keyword evidence="2" id="KW-1185">Reference proteome</keyword>